<dbReference type="AlphaFoldDB" id="A0A4Y2F5A9"/>
<proteinExistence type="predicted"/>
<gene>
    <name evidence="1" type="ORF">AVEN_128947_1</name>
</gene>
<accession>A0A4Y2F5A9</accession>
<keyword evidence="2" id="KW-1185">Reference proteome</keyword>
<evidence type="ECO:0000313" key="1">
    <source>
        <dbReference type="EMBL" id="GBM36752.1"/>
    </source>
</evidence>
<dbReference type="EMBL" id="BGPR01094982">
    <property type="protein sequence ID" value="GBM36752.1"/>
    <property type="molecule type" value="Genomic_DNA"/>
</dbReference>
<name>A0A4Y2F5A9_ARAVE</name>
<protein>
    <submittedName>
        <fullName evidence="1">Uncharacterized protein</fullName>
    </submittedName>
</protein>
<dbReference type="Proteomes" id="UP000499080">
    <property type="component" value="Unassembled WGS sequence"/>
</dbReference>
<comment type="caution">
    <text evidence="1">The sequence shown here is derived from an EMBL/GenBank/DDBJ whole genome shotgun (WGS) entry which is preliminary data.</text>
</comment>
<reference evidence="1 2" key="1">
    <citation type="journal article" date="2019" name="Sci. Rep.">
        <title>Orb-weaving spider Araneus ventricosus genome elucidates the spidroin gene catalogue.</title>
        <authorList>
            <person name="Kono N."/>
            <person name="Nakamura H."/>
            <person name="Ohtoshi R."/>
            <person name="Moran D.A.P."/>
            <person name="Shinohara A."/>
            <person name="Yoshida Y."/>
            <person name="Fujiwara M."/>
            <person name="Mori M."/>
            <person name="Tomita M."/>
            <person name="Arakawa K."/>
        </authorList>
    </citation>
    <scope>NUCLEOTIDE SEQUENCE [LARGE SCALE GENOMIC DNA]</scope>
</reference>
<sequence>MRHSEDLGFRMINDSSALICGNWKYYLCPTTSNESQCQIQDYGRRGAEVITILYRCDQMAY</sequence>
<organism evidence="1 2">
    <name type="scientific">Araneus ventricosus</name>
    <name type="common">Orbweaver spider</name>
    <name type="synonym">Epeira ventricosa</name>
    <dbReference type="NCBI Taxonomy" id="182803"/>
    <lineage>
        <taxon>Eukaryota</taxon>
        <taxon>Metazoa</taxon>
        <taxon>Ecdysozoa</taxon>
        <taxon>Arthropoda</taxon>
        <taxon>Chelicerata</taxon>
        <taxon>Arachnida</taxon>
        <taxon>Araneae</taxon>
        <taxon>Araneomorphae</taxon>
        <taxon>Entelegynae</taxon>
        <taxon>Araneoidea</taxon>
        <taxon>Araneidae</taxon>
        <taxon>Araneus</taxon>
    </lineage>
</organism>
<feature type="non-terminal residue" evidence="1">
    <location>
        <position position="61"/>
    </location>
</feature>
<evidence type="ECO:0000313" key="2">
    <source>
        <dbReference type="Proteomes" id="UP000499080"/>
    </source>
</evidence>